<dbReference type="SMART" id="SM00131">
    <property type="entry name" value="KU"/>
    <property type="match status" value="2"/>
</dbReference>
<dbReference type="RefSeq" id="XP_006814674.1">
    <property type="nucleotide sequence ID" value="XM_006814611.1"/>
</dbReference>
<dbReference type="PRINTS" id="PR00759">
    <property type="entry name" value="BASICPTASE"/>
</dbReference>
<dbReference type="PROSITE" id="PS50279">
    <property type="entry name" value="BPTI_KUNITZ_2"/>
    <property type="match status" value="2"/>
</dbReference>
<dbReference type="PANTHER" id="PTHR47247">
    <property type="entry name" value="KUNITZ-TYPE PROTEASE INHIBITOR 2"/>
    <property type="match status" value="1"/>
</dbReference>
<dbReference type="InterPro" id="IPR002223">
    <property type="entry name" value="Kunitz_BPTI"/>
</dbReference>
<evidence type="ECO:0000259" key="4">
    <source>
        <dbReference type="PROSITE" id="PS50279"/>
    </source>
</evidence>
<dbReference type="Pfam" id="PF00014">
    <property type="entry name" value="Kunitz_BPTI"/>
    <property type="match status" value="2"/>
</dbReference>
<keyword evidence="1" id="KW-0646">Protease inhibitor</keyword>
<sequence>MNALLDSSGLSVCCPIRDPIGCPCPRIPIDSFPVCLSNCDNCMNHPPYDICCIDEKACPGGCVGFINTVGYCRYDCEYFMPGDTITVPPCTECQCTNAKWDPCTTDPSCTCVTPQTDELGNVVTCSSDVDCLNVYGFTCIKGICCNSDWVPCEKPLLAETGYPYNCAFTECPTGYSCVLNFEYGVCCPDKYPCCLEPESGPCEAYFPRWYHDCRDNKCKEFIYGGCQGNDNNFHTRADCEKECGGDCCLPVDPGPCKGSISRWYFDCETNECIEFVYGGCEGNNNNFETEEACRRHCDGPCPCPEGFLGQVCWLNCDVCDEHASTTPNYICCNDGSCPAPACLGGVYTPEGFCELDCEYYSPGDVVKEDCEICVCREGDWICRPDPACGGPCPCPIDFVPEVCWESCDECIANSDQDYLCCSDIENCPPPSCLGGHYIEGYCEKNCTYYKPFETYVENCEIW</sequence>
<dbReference type="GeneID" id="102808636"/>
<name>A0ABM0M3T3_SACKO</name>
<dbReference type="Proteomes" id="UP000694865">
    <property type="component" value="Unplaced"/>
</dbReference>
<reference evidence="6" key="1">
    <citation type="submission" date="2025-08" db="UniProtKB">
        <authorList>
            <consortium name="RefSeq"/>
        </authorList>
    </citation>
    <scope>IDENTIFICATION</scope>
    <source>
        <tissue evidence="6">Testes</tissue>
    </source>
</reference>
<dbReference type="CDD" id="cd00109">
    <property type="entry name" value="Kunitz-type"/>
    <property type="match status" value="2"/>
</dbReference>
<accession>A0ABM0M3T3</accession>
<proteinExistence type="predicted"/>
<evidence type="ECO:0000313" key="5">
    <source>
        <dbReference type="Proteomes" id="UP000694865"/>
    </source>
</evidence>
<feature type="domain" description="BPTI/Kunitz inhibitor" evidence="4">
    <location>
        <begin position="193"/>
        <end position="243"/>
    </location>
</feature>
<dbReference type="PROSITE" id="PS00280">
    <property type="entry name" value="BPTI_KUNITZ_1"/>
    <property type="match status" value="1"/>
</dbReference>
<dbReference type="SUPFAM" id="SSF57362">
    <property type="entry name" value="BPTI-like"/>
    <property type="match status" value="2"/>
</dbReference>
<dbReference type="PANTHER" id="PTHR47247:SF1">
    <property type="entry name" value="KUNITZ-TYPE PROTEASE INHIBITOR 2"/>
    <property type="match status" value="1"/>
</dbReference>
<dbReference type="Gene3D" id="4.10.410.10">
    <property type="entry name" value="Pancreatic trypsin inhibitor Kunitz domain"/>
    <property type="match status" value="2"/>
</dbReference>
<dbReference type="InterPro" id="IPR020901">
    <property type="entry name" value="Prtase_inh_Kunz-CS"/>
</dbReference>
<feature type="domain" description="BPTI/Kunitz inhibitor" evidence="4">
    <location>
        <begin position="247"/>
        <end position="297"/>
    </location>
</feature>
<evidence type="ECO:0000256" key="2">
    <source>
        <dbReference type="ARBA" id="ARBA00022900"/>
    </source>
</evidence>
<keyword evidence="2" id="KW-0722">Serine protease inhibitor</keyword>
<evidence type="ECO:0000313" key="6">
    <source>
        <dbReference type="RefSeq" id="XP_006814674.1"/>
    </source>
</evidence>
<gene>
    <name evidence="6" type="primary">LOC102808636</name>
</gene>
<organism evidence="5 6">
    <name type="scientific">Saccoglossus kowalevskii</name>
    <name type="common">Acorn worm</name>
    <dbReference type="NCBI Taxonomy" id="10224"/>
    <lineage>
        <taxon>Eukaryota</taxon>
        <taxon>Metazoa</taxon>
        <taxon>Hemichordata</taxon>
        <taxon>Enteropneusta</taxon>
        <taxon>Harrimaniidae</taxon>
        <taxon>Saccoglossus</taxon>
    </lineage>
</organism>
<evidence type="ECO:0000256" key="3">
    <source>
        <dbReference type="ARBA" id="ARBA00023157"/>
    </source>
</evidence>
<keyword evidence="5" id="KW-1185">Reference proteome</keyword>
<evidence type="ECO:0000256" key="1">
    <source>
        <dbReference type="ARBA" id="ARBA00022690"/>
    </source>
</evidence>
<keyword evidence="3" id="KW-1015">Disulfide bond</keyword>
<dbReference type="InterPro" id="IPR036880">
    <property type="entry name" value="Kunitz_BPTI_sf"/>
</dbReference>
<protein>
    <submittedName>
        <fullName evidence="6">Papilin-like</fullName>
    </submittedName>
</protein>